<dbReference type="EMBL" id="FNBW01000007">
    <property type="protein sequence ID" value="SDF82889.1"/>
    <property type="molecule type" value="Genomic_DNA"/>
</dbReference>
<dbReference type="RefSeq" id="WP_139189263.1">
    <property type="nucleotide sequence ID" value="NZ_FNBW01000007.1"/>
</dbReference>
<name>A0A8G2BIK1_9PROT</name>
<dbReference type="Pfam" id="PF17338">
    <property type="entry name" value="GP88"/>
    <property type="match status" value="1"/>
</dbReference>
<sequence length="687" mass="75939">MIQISLRPALRSYLDDLVATGVYGDTPGDVARALVERGIQDALRDQLITATRKNEDEKGLPIAEPEDRGRERPLRTEALAAHHQKSGERLSHRSRSVAEKNNVAVIAVIEAVGPRTSSAEIAARTGLARQSVKRILNRLETDGRIRTQGWARSRMYYVGGGDVPQPPRNETVSVKPKGKRGRPRADEPRRRFEGRMDLEPEKVHGLPDGHPALTEERSLFPTTVIRATETPRVFVSGQNQRKLGDRVSKGPWKGMPIYALTLEERATCPTTCHHWNTCFGNGMPLARRHAHGFELESRIELEVDDLARSHSQGFVIRLHVLGDFYSADYVELWGRLLQYHPALHVFGYTAWTPDTEIGAAIARLRRSEPDRFAIRNSLPDVSAPQERHMAATTIWRVAQGRQAEGIVCPAQTHPSVCCGSCGLCWHPEMRSTPIAFIAHGRKSESAAIQDGSVSTVAAAPKTYVPHRKGGNPAGRTTDAWDSERIEQLRSLVSQGLTAKQIAHRMEKTRNAVISKIRSQGLKLHTPSRGGVKRVTGKVSPARKTETPASTAPELEMVRPPKQKSVKGRAPGEGLRRPPPPTPKPSTAWKLEKPDHADERGQIDAWLAKNGGSGRRFGAGTLLSQLQDAFGSVGKRIEYSPNHKRANAPYEVDGKRWISLEAAIKEADKIRAKQGREPIQARKQGRAA</sequence>
<feature type="region of interest" description="Disordered" evidence="1">
    <location>
        <begin position="161"/>
        <end position="195"/>
    </location>
</feature>
<keyword evidence="3" id="KW-0238">DNA-binding</keyword>
<accession>A0A8G2BIK1</accession>
<dbReference type="Proteomes" id="UP000198615">
    <property type="component" value="Unassembled WGS sequence"/>
</dbReference>
<dbReference type="AlphaFoldDB" id="A0A8G2BIK1"/>
<dbReference type="InterPro" id="IPR036390">
    <property type="entry name" value="WH_DNA-bd_sf"/>
</dbReference>
<dbReference type="InterPro" id="IPR020290">
    <property type="entry name" value="Gp88"/>
</dbReference>
<reference evidence="3 4" key="1">
    <citation type="submission" date="2016-10" db="EMBL/GenBank/DDBJ databases">
        <authorList>
            <person name="Varghese N."/>
            <person name="Submissions S."/>
        </authorList>
    </citation>
    <scope>NUCLEOTIDE SEQUENCE [LARGE SCALE GENOMIC DNA]</scope>
    <source>
        <strain evidence="3 4">DSM 18839</strain>
    </source>
</reference>
<evidence type="ECO:0000313" key="4">
    <source>
        <dbReference type="Proteomes" id="UP000198615"/>
    </source>
</evidence>
<dbReference type="InterPro" id="IPR036388">
    <property type="entry name" value="WH-like_DNA-bd_sf"/>
</dbReference>
<feature type="compositionally biased region" description="Basic and acidic residues" evidence="1">
    <location>
        <begin position="52"/>
        <end position="72"/>
    </location>
</feature>
<protein>
    <submittedName>
        <fullName evidence="3">Winged helix-turn-helix DNA-binding</fullName>
    </submittedName>
</protein>
<evidence type="ECO:0000259" key="2">
    <source>
        <dbReference type="Pfam" id="PF17338"/>
    </source>
</evidence>
<organism evidence="3 4">
    <name type="scientific">Thalassobaculum litoreum DSM 18839</name>
    <dbReference type="NCBI Taxonomy" id="1123362"/>
    <lineage>
        <taxon>Bacteria</taxon>
        <taxon>Pseudomonadati</taxon>
        <taxon>Pseudomonadota</taxon>
        <taxon>Alphaproteobacteria</taxon>
        <taxon>Rhodospirillales</taxon>
        <taxon>Thalassobaculaceae</taxon>
        <taxon>Thalassobaculum</taxon>
    </lineage>
</organism>
<dbReference type="Gene3D" id="1.10.10.10">
    <property type="entry name" value="Winged helix-like DNA-binding domain superfamily/Winged helix DNA-binding domain"/>
    <property type="match status" value="1"/>
</dbReference>
<evidence type="ECO:0000256" key="1">
    <source>
        <dbReference type="SAM" id="MobiDB-lite"/>
    </source>
</evidence>
<feature type="compositionally biased region" description="Basic and acidic residues" evidence="1">
    <location>
        <begin position="183"/>
        <end position="195"/>
    </location>
</feature>
<dbReference type="Pfam" id="PF07750">
    <property type="entry name" value="GcrA"/>
    <property type="match status" value="1"/>
</dbReference>
<comment type="caution">
    <text evidence="3">The sequence shown here is derived from an EMBL/GenBank/DDBJ whole genome shotgun (WGS) entry which is preliminary data.</text>
</comment>
<evidence type="ECO:0000313" key="3">
    <source>
        <dbReference type="EMBL" id="SDF82889.1"/>
    </source>
</evidence>
<feature type="region of interest" description="Disordered" evidence="1">
    <location>
        <begin position="50"/>
        <end position="72"/>
    </location>
</feature>
<gene>
    <name evidence="3" type="ORF">SAMN05660686_02440</name>
</gene>
<keyword evidence="4" id="KW-1185">Reference proteome</keyword>
<dbReference type="InterPro" id="IPR011681">
    <property type="entry name" value="GcrA"/>
</dbReference>
<dbReference type="Pfam" id="PF13412">
    <property type="entry name" value="HTH_24"/>
    <property type="match status" value="1"/>
</dbReference>
<feature type="region of interest" description="Disordered" evidence="1">
    <location>
        <begin position="523"/>
        <end position="597"/>
    </location>
</feature>
<proteinExistence type="predicted"/>
<dbReference type="OrthoDB" id="7594382at2"/>
<dbReference type="GO" id="GO:0003677">
    <property type="term" value="F:DNA binding"/>
    <property type="evidence" value="ECO:0007669"/>
    <property type="project" value="UniProtKB-KW"/>
</dbReference>
<dbReference type="SUPFAM" id="SSF46785">
    <property type="entry name" value="Winged helix' DNA-binding domain"/>
    <property type="match status" value="1"/>
</dbReference>
<feature type="domain" description="Gene product 88" evidence="2">
    <location>
        <begin position="291"/>
        <end position="383"/>
    </location>
</feature>